<protein>
    <submittedName>
        <fullName evidence="2">Glucokinase</fullName>
    </submittedName>
</protein>
<dbReference type="OrthoDB" id="9810372at2"/>
<dbReference type="RefSeq" id="WP_089321932.1">
    <property type="nucleotide sequence ID" value="NZ_FZOQ01000047.1"/>
</dbReference>
<dbReference type="InterPro" id="IPR043129">
    <property type="entry name" value="ATPase_NBD"/>
</dbReference>
<dbReference type="InterPro" id="IPR000600">
    <property type="entry name" value="ROK"/>
</dbReference>
<dbReference type="Proteomes" id="UP000198432">
    <property type="component" value="Unassembled WGS sequence"/>
</dbReference>
<dbReference type="AlphaFoldDB" id="A0A239LPD5"/>
<dbReference type="PANTHER" id="PTHR18964:SF149">
    <property type="entry name" value="BIFUNCTIONAL UDP-N-ACETYLGLUCOSAMINE 2-EPIMERASE_N-ACETYLMANNOSAMINE KINASE"/>
    <property type="match status" value="1"/>
</dbReference>
<comment type="similarity">
    <text evidence="1">Belongs to the ROK (NagC/XylR) family.</text>
</comment>
<dbReference type="CDD" id="cd23763">
    <property type="entry name" value="ASKHA_ATPase_ROK"/>
    <property type="match status" value="1"/>
</dbReference>
<reference evidence="3" key="1">
    <citation type="submission" date="2017-06" db="EMBL/GenBank/DDBJ databases">
        <authorList>
            <person name="Varghese N."/>
            <person name="Submissions S."/>
        </authorList>
    </citation>
    <scope>NUCLEOTIDE SEQUENCE [LARGE SCALE GENOMIC DNA]</scope>
    <source>
        <strain evidence="3">NKM1</strain>
    </source>
</reference>
<dbReference type="Pfam" id="PF00480">
    <property type="entry name" value="ROK"/>
    <property type="match status" value="1"/>
</dbReference>
<gene>
    <name evidence="2" type="ORF">SAMN06296052_1478</name>
</gene>
<keyword evidence="3" id="KW-1185">Reference proteome</keyword>
<dbReference type="SUPFAM" id="SSF53067">
    <property type="entry name" value="Actin-like ATPase domain"/>
    <property type="match status" value="1"/>
</dbReference>
<dbReference type="PANTHER" id="PTHR18964">
    <property type="entry name" value="ROK (REPRESSOR, ORF, KINASE) FAMILY"/>
    <property type="match status" value="1"/>
</dbReference>
<sequence>MQQSQKIIGVDIGATKTHVGVVQDGKVLSEIRLATSAHAPKEQVLKETAEGIEYLIDSETVGIGIGVPGLVDEKRGIVCGVKNIPSWKEVHLKQYLEDYFNKPVYVTNDANSFVLGEKIYGKGKKFKNIVGITLGSGFGTGIIASNKLYSGTLASAGEFGGIPYLGKTIEDYCSGKLFKNEFGTNGLLVQALAEGGNTSALEMFEQFGYHLGNAIKVVLYALSPEAIFLGGSISKSYPLFEKAMRVSLESYPFRAVIEKLIIEPSEIDKAAILGAAALFQTKNKAKLSYHKV</sequence>
<evidence type="ECO:0000256" key="1">
    <source>
        <dbReference type="ARBA" id="ARBA00006479"/>
    </source>
</evidence>
<accession>A0A239LPD5</accession>
<evidence type="ECO:0000313" key="3">
    <source>
        <dbReference type="Proteomes" id="UP000198432"/>
    </source>
</evidence>
<dbReference type="GO" id="GO:0016301">
    <property type="term" value="F:kinase activity"/>
    <property type="evidence" value="ECO:0007669"/>
    <property type="project" value="UniProtKB-KW"/>
</dbReference>
<dbReference type="EMBL" id="FZOQ01000047">
    <property type="protein sequence ID" value="SNT32547.1"/>
    <property type="molecule type" value="Genomic_DNA"/>
</dbReference>
<keyword evidence="2" id="KW-0808">Transferase</keyword>
<proteinExistence type="inferred from homology"/>
<evidence type="ECO:0000313" key="2">
    <source>
        <dbReference type="EMBL" id="SNT32547.1"/>
    </source>
</evidence>
<organism evidence="2 3">
    <name type="scientific">Pontibacter ummariensis</name>
    <dbReference type="NCBI Taxonomy" id="1610492"/>
    <lineage>
        <taxon>Bacteria</taxon>
        <taxon>Pseudomonadati</taxon>
        <taxon>Bacteroidota</taxon>
        <taxon>Cytophagia</taxon>
        <taxon>Cytophagales</taxon>
        <taxon>Hymenobacteraceae</taxon>
        <taxon>Pontibacter</taxon>
    </lineage>
</organism>
<keyword evidence="2" id="KW-0418">Kinase</keyword>
<dbReference type="Gene3D" id="3.30.420.40">
    <property type="match status" value="2"/>
</dbReference>
<name>A0A239LPD5_9BACT</name>